<keyword evidence="8" id="KW-1185">Reference proteome</keyword>
<dbReference type="InterPro" id="IPR038753">
    <property type="entry name" value="NFKBIL1"/>
</dbReference>
<evidence type="ECO:0000256" key="3">
    <source>
        <dbReference type="ARBA" id="ARBA00022737"/>
    </source>
</evidence>
<feature type="region of interest" description="Disordered" evidence="6">
    <location>
        <begin position="1"/>
        <end position="58"/>
    </location>
</feature>
<comment type="subcellular location">
    <subcellularLocation>
        <location evidence="1">Nucleus</location>
    </subcellularLocation>
</comment>
<evidence type="ECO:0000256" key="5">
    <source>
        <dbReference type="ARBA" id="ARBA00023242"/>
    </source>
</evidence>
<dbReference type="GO" id="GO:0005634">
    <property type="term" value="C:nucleus"/>
    <property type="evidence" value="ECO:0007669"/>
    <property type="project" value="UniProtKB-SubCell"/>
</dbReference>
<name>A0A0C9VBW8_SPHS4</name>
<evidence type="ECO:0000256" key="4">
    <source>
        <dbReference type="ARBA" id="ARBA00023043"/>
    </source>
</evidence>
<feature type="compositionally biased region" description="Basic residues" evidence="6">
    <location>
        <begin position="16"/>
        <end position="33"/>
    </location>
</feature>
<evidence type="ECO:0000256" key="1">
    <source>
        <dbReference type="ARBA" id="ARBA00004123"/>
    </source>
</evidence>
<feature type="compositionally biased region" description="Basic and acidic residues" evidence="6">
    <location>
        <begin position="151"/>
        <end position="191"/>
    </location>
</feature>
<feature type="region of interest" description="Disordered" evidence="6">
    <location>
        <begin position="110"/>
        <end position="132"/>
    </location>
</feature>
<dbReference type="EMBL" id="KN837155">
    <property type="protein sequence ID" value="KIJ39062.1"/>
    <property type="molecule type" value="Genomic_DNA"/>
</dbReference>
<evidence type="ECO:0000313" key="8">
    <source>
        <dbReference type="Proteomes" id="UP000054279"/>
    </source>
</evidence>
<keyword evidence="2" id="KW-0597">Phosphoprotein</keyword>
<evidence type="ECO:0000256" key="2">
    <source>
        <dbReference type="ARBA" id="ARBA00022553"/>
    </source>
</evidence>
<evidence type="ECO:0000313" key="7">
    <source>
        <dbReference type="EMBL" id="KIJ39062.1"/>
    </source>
</evidence>
<feature type="compositionally biased region" description="Basic and acidic residues" evidence="6">
    <location>
        <begin position="1"/>
        <end position="15"/>
    </location>
</feature>
<dbReference type="Proteomes" id="UP000054279">
    <property type="component" value="Unassembled WGS sequence"/>
</dbReference>
<proteinExistence type="predicted"/>
<accession>A0A0C9VBW8</accession>
<keyword evidence="5" id="KW-0539">Nucleus</keyword>
<keyword evidence="4" id="KW-0040">ANK repeat</keyword>
<keyword evidence="3" id="KW-0677">Repeat</keyword>
<organism evidence="7 8">
    <name type="scientific">Sphaerobolus stellatus (strain SS14)</name>
    <dbReference type="NCBI Taxonomy" id="990650"/>
    <lineage>
        <taxon>Eukaryota</taxon>
        <taxon>Fungi</taxon>
        <taxon>Dikarya</taxon>
        <taxon>Basidiomycota</taxon>
        <taxon>Agaricomycotina</taxon>
        <taxon>Agaricomycetes</taxon>
        <taxon>Phallomycetidae</taxon>
        <taxon>Geastrales</taxon>
        <taxon>Sphaerobolaceae</taxon>
        <taxon>Sphaerobolus</taxon>
    </lineage>
</organism>
<evidence type="ECO:0000256" key="6">
    <source>
        <dbReference type="SAM" id="MobiDB-lite"/>
    </source>
</evidence>
<dbReference type="PANTHER" id="PTHR15263">
    <property type="entry name" value="I-KAPPA-B-LIKE PROTEIN IKBL"/>
    <property type="match status" value="1"/>
</dbReference>
<dbReference type="AlphaFoldDB" id="A0A0C9VBW8"/>
<gene>
    <name evidence="7" type="ORF">M422DRAFT_210577</name>
</gene>
<evidence type="ECO:0008006" key="9">
    <source>
        <dbReference type="Google" id="ProtNLM"/>
    </source>
</evidence>
<dbReference type="PANTHER" id="PTHR15263:SF1">
    <property type="entry name" value="NF-KAPPA-B INHIBITOR-LIKE PROTEIN 1"/>
    <property type="match status" value="1"/>
</dbReference>
<reference evidence="7 8" key="1">
    <citation type="submission" date="2014-06" db="EMBL/GenBank/DDBJ databases">
        <title>Evolutionary Origins and Diversification of the Mycorrhizal Mutualists.</title>
        <authorList>
            <consortium name="DOE Joint Genome Institute"/>
            <consortium name="Mycorrhizal Genomics Consortium"/>
            <person name="Kohler A."/>
            <person name="Kuo A."/>
            <person name="Nagy L.G."/>
            <person name="Floudas D."/>
            <person name="Copeland A."/>
            <person name="Barry K.W."/>
            <person name="Cichocki N."/>
            <person name="Veneault-Fourrey C."/>
            <person name="LaButti K."/>
            <person name="Lindquist E.A."/>
            <person name="Lipzen A."/>
            <person name="Lundell T."/>
            <person name="Morin E."/>
            <person name="Murat C."/>
            <person name="Riley R."/>
            <person name="Ohm R."/>
            <person name="Sun H."/>
            <person name="Tunlid A."/>
            <person name="Henrissat B."/>
            <person name="Grigoriev I.V."/>
            <person name="Hibbett D.S."/>
            <person name="Martin F."/>
        </authorList>
    </citation>
    <scope>NUCLEOTIDE SEQUENCE [LARGE SCALE GENOMIC DNA]</scope>
    <source>
        <strain evidence="7 8">SS14</strain>
    </source>
</reference>
<dbReference type="HOGENOM" id="CLU_074886_0_0_1"/>
<sequence length="322" mass="37948">MGKLHLKETPEERAERKWRKAKRAERKARKASHRHEGPTPPSNWGDDESWIPPPSSSKIDLDQIRAEIEEQRFKEKLYDAMEDDNDYHRGARLDGLEAHMNAYGHVPNRWRGAAPGGQEHLPDPLSADPNMMTDDEYSEWIREGMWRRSHKAEMEERDRRKAEREARKARERKVREETKRLEREREAERAARHTLRERRQKKEAWEYYEARWRIVTAPDSAEMLFGFRDIPWPLFEVPDGIEGLSKEGIEGFLTEGLEKEEEGKTRKEKIREALLKWHPDKFEGKMGGRLNRKEKEMILEGVGIVARCLNDMMATLNNSAKS</sequence>
<dbReference type="OrthoDB" id="412109at2759"/>
<dbReference type="GO" id="GO:0043124">
    <property type="term" value="P:negative regulation of canonical NF-kappaB signal transduction"/>
    <property type="evidence" value="ECO:0007669"/>
    <property type="project" value="InterPro"/>
</dbReference>
<feature type="region of interest" description="Disordered" evidence="6">
    <location>
        <begin position="151"/>
        <end position="192"/>
    </location>
</feature>
<protein>
    <recommendedName>
        <fullName evidence="9">NF-kappa-B inhibitor-like protein 1</fullName>
    </recommendedName>
</protein>